<dbReference type="Gene3D" id="3.30.479.10">
    <property type="entry name" value="6-pyruvoyl tetrahydropterin synthase/QueD"/>
    <property type="match status" value="1"/>
</dbReference>
<dbReference type="AlphaFoldDB" id="E8UX09"/>
<accession>E8UX09</accession>
<dbReference type="GO" id="GO:0046872">
    <property type="term" value="F:metal ion binding"/>
    <property type="evidence" value="ECO:0007669"/>
    <property type="project" value="UniProtKB-KW"/>
</dbReference>
<keyword evidence="6" id="KW-0479">Metal-binding</keyword>
<evidence type="ECO:0000313" key="12">
    <source>
        <dbReference type="Proteomes" id="UP000006844"/>
    </source>
</evidence>
<sequence>MTPVVHFSRRYRFSSSHRLHVGTMSEEENYATFGKCNNPFGHGHNYVLEVTVAGSVDAATGMVVDMVALDSLVKEQIVERFDQTHLNIDPLFAGALVPSTENFVIEVEKLLLKSADALGVRLVRVRMEETSNNSFDLLPQEPRDRVVF</sequence>
<evidence type="ECO:0000313" key="11">
    <source>
        <dbReference type="EMBL" id="ADV81896.1"/>
    </source>
</evidence>
<dbReference type="HOGENOM" id="CLU_111016_2_0_0"/>
<dbReference type="InterPro" id="IPR022470">
    <property type="entry name" value="PTPS_Cys_AS"/>
</dbReference>
<dbReference type="OrthoDB" id="9804698at2"/>
<dbReference type="EC" id="4.1.2.50" evidence="4"/>
<evidence type="ECO:0000256" key="4">
    <source>
        <dbReference type="ARBA" id="ARBA00012982"/>
    </source>
</evidence>
<dbReference type="STRING" id="401053.AciPR4_1065"/>
<dbReference type="GO" id="GO:0003874">
    <property type="term" value="F:6-pyruvoyltetrahydropterin synthase activity"/>
    <property type="evidence" value="ECO:0007669"/>
    <property type="project" value="InterPro"/>
</dbReference>
<organism evidence="11 12">
    <name type="scientific">Terriglobus saanensis (strain ATCC BAA-1853 / DSM 23119 / SP1PR4)</name>
    <dbReference type="NCBI Taxonomy" id="401053"/>
    <lineage>
        <taxon>Bacteria</taxon>
        <taxon>Pseudomonadati</taxon>
        <taxon>Acidobacteriota</taxon>
        <taxon>Terriglobia</taxon>
        <taxon>Terriglobales</taxon>
        <taxon>Acidobacteriaceae</taxon>
        <taxon>Terriglobus</taxon>
    </lineage>
</organism>
<dbReference type="GO" id="GO:0070497">
    <property type="term" value="F:6-carboxytetrahydropterin synthase activity"/>
    <property type="evidence" value="ECO:0007669"/>
    <property type="project" value="UniProtKB-EC"/>
</dbReference>
<evidence type="ECO:0000256" key="8">
    <source>
        <dbReference type="ARBA" id="ARBA00023239"/>
    </source>
</evidence>
<evidence type="ECO:0000256" key="7">
    <source>
        <dbReference type="ARBA" id="ARBA00022833"/>
    </source>
</evidence>
<dbReference type="PROSITE" id="PS00987">
    <property type="entry name" value="PTPS_1"/>
    <property type="match status" value="1"/>
</dbReference>
<evidence type="ECO:0000256" key="10">
    <source>
        <dbReference type="ARBA" id="ARBA00048807"/>
    </source>
</evidence>
<dbReference type="EMBL" id="CP002467">
    <property type="protein sequence ID" value="ADV81896.1"/>
    <property type="molecule type" value="Genomic_DNA"/>
</dbReference>
<dbReference type="InterPro" id="IPR038418">
    <property type="entry name" value="6-PTP_synth/QueD_sf"/>
</dbReference>
<dbReference type="eggNOG" id="COG0720">
    <property type="taxonomic scope" value="Bacteria"/>
</dbReference>
<dbReference type="RefSeq" id="WP_013567629.1">
    <property type="nucleotide sequence ID" value="NC_014963.1"/>
</dbReference>
<dbReference type="KEGG" id="tsa:AciPR4_1065"/>
<comment type="catalytic activity">
    <reaction evidence="10">
        <text>7,8-dihydroneopterin 3'-triphosphate + H2O = 6-carboxy-5,6,7,8-tetrahydropterin + triphosphate + acetaldehyde + 2 H(+)</text>
        <dbReference type="Rhea" id="RHEA:27966"/>
        <dbReference type="ChEBI" id="CHEBI:15343"/>
        <dbReference type="ChEBI" id="CHEBI:15377"/>
        <dbReference type="ChEBI" id="CHEBI:15378"/>
        <dbReference type="ChEBI" id="CHEBI:18036"/>
        <dbReference type="ChEBI" id="CHEBI:58462"/>
        <dbReference type="ChEBI" id="CHEBI:61032"/>
        <dbReference type="EC" id="4.1.2.50"/>
    </reaction>
</comment>
<dbReference type="PANTHER" id="PTHR12589:SF7">
    <property type="entry name" value="6-PYRUVOYL TETRAHYDROBIOPTERIN SYNTHASE"/>
    <property type="match status" value="1"/>
</dbReference>
<evidence type="ECO:0000256" key="1">
    <source>
        <dbReference type="ARBA" id="ARBA00001947"/>
    </source>
</evidence>
<gene>
    <name evidence="11" type="ordered locus">AciPR4_1065</name>
</gene>
<comment type="similarity">
    <text evidence="3">Belongs to the PTPS family. QueD subfamily.</text>
</comment>
<keyword evidence="8" id="KW-0456">Lyase</keyword>
<dbReference type="PANTHER" id="PTHR12589">
    <property type="entry name" value="PYRUVOYL TETRAHYDROBIOPTERIN SYNTHASE"/>
    <property type="match status" value="1"/>
</dbReference>
<dbReference type="Proteomes" id="UP000006844">
    <property type="component" value="Chromosome"/>
</dbReference>
<dbReference type="GO" id="GO:0006729">
    <property type="term" value="P:tetrahydrobiopterin biosynthetic process"/>
    <property type="evidence" value="ECO:0007669"/>
    <property type="project" value="InterPro"/>
</dbReference>
<keyword evidence="12" id="KW-1185">Reference proteome</keyword>
<dbReference type="SUPFAM" id="SSF55620">
    <property type="entry name" value="Tetrahydrobiopterin biosynthesis enzymes-like"/>
    <property type="match status" value="1"/>
</dbReference>
<comment type="cofactor">
    <cofactor evidence="1">
        <name>Zn(2+)</name>
        <dbReference type="ChEBI" id="CHEBI:29105"/>
    </cofactor>
</comment>
<protein>
    <recommendedName>
        <fullName evidence="5">6-carboxy-5,6,7,8-tetrahydropterin synthase</fullName>
        <ecNumber evidence="4">4.1.2.50</ecNumber>
    </recommendedName>
    <alternativeName>
        <fullName evidence="9">Queuosine biosynthesis protein QueD</fullName>
    </alternativeName>
</protein>
<dbReference type="Pfam" id="PF01242">
    <property type="entry name" value="PTPS"/>
    <property type="match status" value="1"/>
</dbReference>
<proteinExistence type="inferred from homology"/>
<keyword evidence="7" id="KW-0862">Zinc</keyword>
<evidence type="ECO:0000256" key="3">
    <source>
        <dbReference type="ARBA" id="ARBA00008900"/>
    </source>
</evidence>
<dbReference type="InterPro" id="IPR007115">
    <property type="entry name" value="6-PTP_synth/QueD"/>
</dbReference>
<evidence type="ECO:0000256" key="9">
    <source>
        <dbReference type="ARBA" id="ARBA00031449"/>
    </source>
</evidence>
<name>E8UX09_TERSS</name>
<evidence type="ECO:0000256" key="5">
    <source>
        <dbReference type="ARBA" id="ARBA00018141"/>
    </source>
</evidence>
<dbReference type="UniPathway" id="UPA00391"/>
<evidence type="ECO:0000256" key="2">
    <source>
        <dbReference type="ARBA" id="ARBA00005061"/>
    </source>
</evidence>
<evidence type="ECO:0000256" key="6">
    <source>
        <dbReference type="ARBA" id="ARBA00022723"/>
    </source>
</evidence>
<comment type="pathway">
    <text evidence="2">Purine metabolism; 7-cyano-7-deazaguanine biosynthesis.</text>
</comment>
<reference evidence="11 12" key="1">
    <citation type="journal article" date="2012" name="Stand. Genomic Sci.">
        <title>Complete genome sequence of Terriglobus saanensis type strain SP1PR4(T), an Acidobacteria from tundra soil.</title>
        <authorList>
            <person name="Rawat S.R."/>
            <person name="Mannisto M.K."/>
            <person name="Starovoytov V."/>
            <person name="Goodwin L."/>
            <person name="Nolan M."/>
            <person name="Hauser L."/>
            <person name="Land M."/>
            <person name="Davenport K.W."/>
            <person name="Woyke T."/>
            <person name="Haggblom M.M."/>
        </authorList>
    </citation>
    <scope>NUCLEOTIDE SEQUENCE</scope>
    <source>
        <strain evidence="12">ATCC BAA-1853 / DSM 23119 / SP1PR4</strain>
    </source>
</reference>